<keyword evidence="3" id="KW-1185">Reference proteome</keyword>
<dbReference type="AlphaFoldDB" id="A0A0N0BDT0"/>
<reference evidence="2 3" key="1">
    <citation type="submission" date="2015-07" db="EMBL/GenBank/DDBJ databases">
        <title>The genome of Melipona quadrifasciata.</title>
        <authorList>
            <person name="Pan H."/>
            <person name="Kapheim K."/>
        </authorList>
    </citation>
    <scope>NUCLEOTIDE SEQUENCE [LARGE SCALE GENOMIC DNA]</scope>
    <source>
        <strain evidence="2">0111107301</strain>
        <tissue evidence="2">Whole body</tissue>
    </source>
</reference>
<protein>
    <submittedName>
        <fullName evidence="2">Uncharacterized protein</fullName>
    </submittedName>
</protein>
<name>A0A0N0BDT0_9HYME</name>
<accession>A0A0N0BDT0</accession>
<sequence length="78" mass="9060">MLVGNSKRLCDMNEKPQLDSEYNWIVHACMNAFNVYLTMLHFTFYDTVNMQPDATLAEAVSYPLFMMVVDLLVYSILQ</sequence>
<keyword evidence="1" id="KW-1133">Transmembrane helix</keyword>
<keyword evidence="1" id="KW-0472">Membrane</keyword>
<dbReference type="EMBL" id="KQ435850">
    <property type="protein sequence ID" value="KOX70892.1"/>
    <property type="molecule type" value="Genomic_DNA"/>
</dbReference>
<evidence type="ECO:0000313" key="2">
    <source>
        <dbReference type="EMBL" id="KOX70892.1"/>
    </source>
</evidence>
<dbReference type="Proteomes" id="UP000053105">
    <property type="component" value="Unassembled WGS sequence"/>
</dbReference>
<feature type="transmembrane region" description="Helical" evidence="1">
    <location>
        <begin position="59"/>
        <end position="77"/>
    </location>
</feature>
<keyword evidence="1" id="KW-0812">Transmembrane</keyword>
<feature type="transmembrane region" description="Helical" evidence="1">
    <location>
        <begin position="21"/>
        <end position="39"/>
    </location>
</feature>
<proteinExistence type="predicted"/>
<evidence type="ECO:0000256" key="1">
    <source>
        <dbReference type="SAM" id="Phobius"/>
    </source>
</evidence>
<dbReference type="OrthoDB" id="10284600at2759"/>
<gene>
    <name evidence="2" type="ORF">WN51_03320</name>
</gene>
<evidence type="ECO:0000313" key="3">
    <source>
        <dbReference type="Proteomes" id="UP000053105"/>
    </source>
</evidence>
<organism evidence="2 3">
    <name type="scientific">Melipona quadrifasciata</name>
    <dbReference type="NCBI Taxonomy" id="166423"/>
    <lineage>
        <taxon>Eukaryota</taxon>
        <taxon>Metazoa</taxon>
        <taxon>Ecdysozoa</taxon>
        <taxon>Arthropoda</taxon>
        <taxon>Hexapoda</taxon>
        <taxon>Insecta</taxon>
        <taxon>Pterygota</taxon>
        <taxon>Neoptera</taxon>
        <taxon>Endopterygota</taxon>
        <taxon>Hymenoptera</taxon>
        <taxon>Apocrita</taxon>
        <taxon>Aculeata</taxon>
        <taxon>Apoidea</taxon>
        <taxon>Anthophila</taxon>
        <taxon>Apidae</taxon>
        <taxon>Melipona</taxon>
    </lineage>
</organism>